<dbReference type="OrthoDB" id="9801997at2"/>
<dbReference type="NCBIfam" id="TIGR00778">
    <property type="entry name" value="ahpD_dom"/>
    <property type="match status" value="1"/>
</dbReference>
<dbReference type="Proteomes" id="UP000176101">
    <property type="component" value="Unassembled WGS sequence"/>
</dbReference>
<dbReference type="PATRIC" id="fig|1075402.3.peg.3019"/>
<dbReference type="PANTHER" id="PTHR34846:SF10">
    <property type="entry name" value="CYTOPLASMIC PROTEIN"/>
    <property type="match status" value="1"/>
</dbReference>
<dbReference type="SUPFAM" id="SSF69118">
    <property type="entry name" value="AhpD-like"/>
    <property type="match status" value="1"/>
</dbReference>
<feature type="domain" description="Carboxymuconolactone decarboxylase-like" evidence="1">
    <location>
        <begin position="18"/>
        <end position="99"/>
    </location>
</feature>
<protein>
    <submittedName>
        <fullName evidence="2">4-carboxymuconolactone decarboxylase</fullName>
    </submittedName>
</protein>
<dbReference type="Gene3D" id="1.20.1290.10">
    <property type="entry name" value="AhpD-like"/>
    <property type="match status" value="1"/>
</dbReference>
<dbReference type="InterPro" id="IPR003779">
    <property type="entry name" value="CMD-like"/>
</dbReference>
<keyword evidence="3" id="KW-1185">Reference proteome</keyword>
<dbReference type="EMBL" id="LJGU01000118">
    <property type="protein sequence ID" value="OEV03574.1"/>
    <property type="molecule type" value="Genomic_DNA"/>
</dbReference>
<evidence type="ECO:0000313" key="2">
    <source>
        <dbReference type="EMBL" id="OEV03574.1"/>
    </source>
</evidence>
<evidence type="ECO:0000313" key="3">
    <source>
        <dbReference type="Proteomes" id="UP000176101"/>
    </source>
</evidence>
<dbReference type="RefSeq" id="WP_070196453.1">
    <property type="nucleotide sequence ID" value="NZ_LJGU01000118.1"/>
</dbReference>
<dbReference type="GO" id="GO:0051920">
    <property type="term" value="F:peroxiredoxin activity"/>
    <property type="evidence" value="ECO:0007669"/>
    <property type="project" value="InterPro"/>
</dbReference>
<proteinExistence type="predicted"/>
<comment type="caution">
    <text evidence="2">The sequence shown here is derived from an EMBL/GenBank/DDBJ whole genome shotgun (WGS) entry which is preliminary data.</text>
</comment>
<dbReference type="Pfam" id="PF02627">
    <property type="entry name" value="CMD"/>
    <property type="match status" value="1"/>
</dbReference>
<dbReference type="STRING" id="1075402.AN216_10960"/>
<reference evidence="2 3" key="1">
    <citation type="journal article" date="2016" name="Front. Microbiol.">
        <title>Comparative Genomics Analysis of Streptomyces Species Reveals Their Adaptation to the Marine Environment and Their Diversity at the Genomic Level.</title>
        <authorList>
            <person name="Tian X."/>
            <person name="Zhang Z."/>
            <person name="Yang T."/>
            <person name="Chen M."/>
            <person name="Li J."/>
            <person name="Chen F."/>
            <person name="Yang J."/>
            <person name="Li W."/>
            <person name="Zhang B."/>
            <person name="Zhang Z."/>
            <person name="Wu J."/>
            <person name="Zhang C."/>
            <person name="Long L."/>
            <person name="Xiao J."/>
        </authorList>
    </citation>
    <scope>NUCLEOTIDE SEQUENCE [LARGE SCALE GENOMIC DNA]</scope>
    <source>
        <strain evidence="2 3">SCSIO 02100</strain>
    </source>
</reference>
<dbReference type="PANTHER" id="PTHR34846">
    <property type="entry name" value="4-CARBOXYMUCONOLACTONE DECARBOXYLASE FAMILY PROTEIN (AFU_ORTHOLOGUE AFUA_6G11590)"/>
    <property type="match status" value="1"/>
</dbReference>
<accession>A0A1E7KIA1</accession>
<name>A0A1E7KIA1_9ACTN</name>
<gene>
    <name evidence="2" type="ORF">AN216_10960</name>
</gene>
<evidence type="ECO:0000259" key="1">
    <source>
        <dbReference type="Pfam" id="PF02627"/>
    </source>
</evidence>
<dbReference type="InterPro" id="IPR029032">
    <property type="entry name" value="AhpD-like"/>
</dbReference>
<sequence>MTTTQNHTARASVWQHAPDVYQGMAAFQSAAAKGLDPVVAELVKIRASQINKCAYCLDMHHAEAREQGETQLRLDLLNAWEEVEGLYTERERAALALTESITRLTEGSVPDEVYACAAEQFDEAELPRLIAQIVAINAWNRFQVTVRAVPASLARSRV</sequence>
<organism evidence="2 3">
    <name type="scientific">Streptomyces oceani</name>
    <dbReference type="NCBI Taxonomy" id="1075402"/>
    <lineage>
        <taxon>Bacteria</taxon>
        <taxon>Bacillati</taxon>
        <taxon>Actinomycetota</taxon>
        <taxon>Actinomycetes</taxon>
        <taxon>Kitasatosporales</taxon>
        <taxon>Streptomycetaceae</taxon>
        <taxon>Streptomyces</taxon>
    </lineage>
</organism>
<dbReference type="AlphaFoldDB" id="A0A1E7KIA1"/>
<dbReference type="InterPro" id="IPR004675">
    <property type="entry name" value="AhpD_core"/>
</dbReference>